<protein>
    <submittedName>
        <fullName evidence="8">Uncharacterized protein</fullName>
    </submittedName>
</protein>
<accession>A0A9W6B935</accession>
<feature type="region of interest" description="Disordered" evidence="6">
    <location>
        <begin position="561"/>
        <end position="598"/>
    </location>
</feature>
<feature type="transmembrane region" description="Helical" evidence="7">
    <location>
        <begin position="120"/>
        <end position="144"/>
    </location>
</feature>
<comment type="caution">
    <text evidence="8">The sequence shown here is derived from an EMBL/GenBank/DDBJ whole genome shotgun (WGS) entry which is preliminary data.</text>
</comment>
<sequence length="598" mass="60021">MSSPPGLNHHPAPASSSSSTLGAASPDGTIHLSPVAVSLSAAVLLVNGFISLRFKLGLHTQLVFASLRMVVQLSLLGYVLVPIFTYDKWWLVLLYGMFMLMIASLEAVQRPSHTFQGVLANTVLAMAASSALLLSYLVLLVLGLRPVWEAQYIIPLLGMLLGNATSAVSVGLSTVLEDLAANRAVIEQLLALGANRFEATDEAVRRALKVSMTPLLNQMSVMGIVSIPGMMTGQILAGGDPTQAARYQMVIMFIIVATTCLASVSSIYLAVLHIVDSTHTFRADRLIRKQPTSANGGAGARWAQAVAAARRGWAAARRKGGALGSCLAAACCCCLCPPPAPRRRPRAAGGSAAAPLLLPPGGGGGGSAAASGGSAASPFAAASKRRWPLWSGRRGGSGAAAATHGSQPDRVFSADSATSSQLLGAADAPADSGGGGGGGGFTSPLSVRSGTGPTATPKLSWDERLLERDDDGGGGGGVYDSEEGGGAAGPGSGQRGPEEQQQQQQQPLLGAAPQVQVQVQGGWGARGSSLVGSSVSTVVAMGGWVGSAASAGWGAVGRWWSGGGAGSAPGPGAGPGSGPGQGGGAGAGPQGKEGYTPL</sequence>
<evidence type="ECO:0000256" key="6">
    <source>
        <dbReference type="SAM" id="MobiDB-lite"/>
    </source>
</evidence>
<dbReference type="InterPro" id="IPR005226">
    <property type="entry name" value="UPF0014_fam"/>
</dbReference>
<feature type="compositionally biased region" description="Polar residues" evidence="6">
    <location>
        <begin position="443"/>
        <end position="454"/>
    </location>
</feature>
<comment type="subcellular location">
    <subcellularLocation>
        <location evidence="1">Membrane</location>
        <topology evidence="1">Multi-pass membrane protein</topology>
    </subcellularLocation>
</comment>
<gene>
    <name evidence="8" type="primary">PLEST000567</name>
    <name evidence="8" type="ORF">PLESTB_000032700</name>
</gene>
<keyword evidence="9" id="KW-1185">Reference proteome</keyword>
<dbReference type="EMBL" id="BRXU01000001">
    <property type="protein sequence ID" value="GLC47854.1"/>
    <property type="molecule type" value="Genomic_DNA"/>
</dbReference>
<dbReference type="Pfam" id="PF03649">
    <property type="entry name" value="UPF0014"/>
    <property type="match status" value="1"/>
</dbReference>
<keyword evidence="5 7" id="KW-0472">Membrane</keyword>
<name>A0A9W6B935_9CHLO</name>
<feature type="region of interest" description="Disordered" evidence="6">
    <location>
        <begin position="1"/>
        <end position="22"/>
    </location>
</feature>
<evidence type="ECO:0000256" key="3">
    <source>
        <dbReference type="ARBA" id="ARBA00022692"/>
    </source>
</evidence>
<feature type="compositionally biased region" description="Gly residues" evidence="6">
    <location>
        <begin position="561"/>
        <end position="591"/>
    </location>
</feature>
<evidence type="ECO:0000256" key="5">
    <source>
        <dbReference type="ARBA" id="ARBA00023136"/>
    </source>
</evidence>
<evidence type="ECO:0000256" key="4">
    <source>
        <dbReference type="ARBA" id="ARBA00022989"/>
    </source>
</evidence>
<comment type="similarity">
    <text evidence="2">Belongs to the UPF0014 family.</text>
</comment>
<keyword evidence="4 7" id="KW-1133">Transmembrane helix</keyword>
<feature type="compositionally biased region" description="Gly residues" evidence="6">
    <location>
        <begin position="473"/>
        <end position="494"/>
    </location>
</feature>
<feature type="transmembrane region" description="Helical" evidence="7">
    <location>
        <begin position="30"/>
        <end position="50"/>
    </location>
</feature>
<feature type="region of interest" description="Disordered" evidence="6">
    <location>
        <begin position="390"/>
        <end position="509"/>
    </location>
</feature>
<evidence type="ECO:0000256" key="1">
    <source>
        <dbReference type="ARBA" id="ARBA00004141"/>
    </source>
</evidence>
<reference evidence="8 9" key="1">
    <citation type="journal article" date="2023" name="Commun. Biol.">
        <title>Reorganization of the ancestral sex-determining regions during the evolution of trioecy in Pleodorina starrii.</title>
        <authorList>
            <person name="Takahashi K."/>
            <person name="Suzuki S."/>
            <person name="Kawai-Toyooka H."/>
            <person name="Yamamoto K."/>
            <person name="Hamaji T."/>
            <person name="Ootsuki R."/>
            <person name="Yamaguchi H."/>
            <person name="Kawachi M."/>
            <person name="Higashiyama T."/>
            <person name="Nozaki H."/>
        </authorList>
    </citation>
    <scope>NUCLEOTIDE SEQUENCE [LARGE SCALE GENOMIC DNA]</scope>
    <source>
        <strain evidence="8 9">NIES-4479</strain>
    </source>
</reference>
<feature type="transmembrane region" description="Helical" evidence="7">
    <location>
        <begin position="249"/>
        <end position="275"/>
    </location>
</feature>
<feature type="compositionally biased region" description="Low complexity" evidence="6">
    <location>
        <begin position="499"/>
        <end position="509"/>
    </location>
</feature>
<evidence type="ECO:0000256" key="2">
    <source>
        <dbReference type="ARBA" id="ARBA00005268"/>
    </source>
</evidence>
<dbReference type="Proteomes" id="UP001165080">
    <property type="component" value="Unassembled WGS sequence"/>
</dbReference>
<proteinExistence type="inferred from homology"/>
<dbReference type="GO" id="GO:0005886">
    <property type="term" value="C:plasma membrane"/>
    <property type="evidence" value="ECO:0007669"/>
    <property type="project" value="TreeGrafter"/>
</dbReference>
<dbReference type="PANTHER" id="PTHR30028">
    <property type="entry name" value="UPF0014 INNER MEMBRANE PROTEIN YBBM-RELATED"/>
    <property type="match status" value="1"/>
</dbReference>
<feature type="transmembrane region" description="Helical" evidence="7">
    <location>
        <begin position="150"/>
        <end position="176"/>
    </location>
</feature>
<feature type="compositionally biased region" description="Gly residues" evidence="6">
    <location>
        <begin position="432"/>
        <end position="441"/>
    </location>
</feature>
<evidence type="ECO:0000256" key="7">
    <source>
        <dbReference type="SAM" id="Phobius"/>
    </source>
</evidence>
<dbReference type="AlphaFoldDB" id="A0A9W6B935"/>
<feature type="transmembrane region" description="Helical" evidence="7">
    <location>
        <begin position="89"/>
        <end position="108"/>
    </location>
</feature>
<feature type="transmembrane region" description="Helical" evidence="7">
    <location>
        <begin position="62"/>
        <end position="83"/>
    </location>
</feature>
<evidence type="ECO:0000313" key="9">
    <source>
        <dbReference type="Proteomes" id="UP001165080"/>
    </source>
</evidence>
<evidence type="ECO:0000313" key="8">
    <source>
        <dbReference type="EMBL" id="GLC47854.1"/>
    </source>
</evidence>
<keyword evidence="3 7" id="KW-0812">Transmembrane</keyword>
<feature type="compositionally biased region" description="Low complexity" evidence="6">
    <location>
        <begin position="11"/>
        <end position="22"/>
    </location>
</feature>
<organism evidence="8 9">
    <name type="scientific">Pleodorina starrii</name>
    <dbReference type="NCBI Taxonomy" id="330485"/>
    <lineage>
        <taxon>Eukaryota</taxon>
        <taxon>Viridiplantae</taxon>
        <taxon>Chlorophyta</taxon>
        <taxon>core chlorophytes</taxon>
        <taxon>Chlorophyceae</taxon>
        <taxon>CS clade</taxon>
        <taxon>Chlamydomonadales</taxon>
        <taxon>Volvocaceae</taxon>
        <taxon>Pleodorina</taxon>
    </lineage>
</organism>
<feature type="transmembrane region" description="Helical" evidence="7">
    <location>
        <begin position="215"/>
        <end position="237"/>
    </location>
</feature>
<dbReference type="PANTHER" id="PTHR30028:SF0">
    <property type="entry name" value="PROTEIN ALUMINUM SENSITIVE 3"/>
    <property type="match status" value="1"/>
</dbReference>